<feature type="region of interest" description="Disordered" evidence="1">
    <location>
        <begin position="1"/>
        <end position="24"/>
    </location>
</feature>
<sequence length="444" mass="49999">MSSCTELTAPSMKTTHSSNGSFYGEAGNADQPSYSFTATTPEPYMGMTDAMPFPDWISKNLSFVTETEDTPSLSSSSFDFTNALKDEYPSWEDMPYQPSNFVCSADRKDFPQAFEPQYLAEISSVSWPSWPSWPPSNSEQLLPSYFEDRIPTFPGYQTSSWQEKANDQTKGVVKSSPASFDHLQPLANEMVHSMPMTSSTSCSVPVTSPIAISVPIYQASEIPFENYNIQPSTNESSNTLTSLHPLTRNIDSQAPIVETPFQTHQHQYQTSQPQPQAQSHSHSQTQPQSRFTPPTRLEASLHHIDRSNAFLIDCKRRGLSYKDIKRIGNFKEAESTLRGRFRTLTKSKEQRVRKPIWLEKDIQLLCRAVGICEKAGSESLDEDDMGWASDMLEGHCQYPRRNANQPPKVSWKKVAGYISKHGGSYQFGNATCKKKWCEIHNIPI</sequence>
<organism evidence="2 3">
    <name type="scientific">Penicillium angulare</name>
    <dbReference type="NCBI Taxonomy" id="116970"/>
    <lineage>
        <taxon>Eukaryota</taxon>
        <taxon>Fungi</taxon>
        <taxon>Dikarya</taxon>
        <taxon>Ascomycota</taxon>
        <taxon>Pezizomycotina</taxon>
        <taxon>Eurotiomycetes</taxon>
        <taxon>Eurotiomycetidae</taxon>
        <taxon>Eurotiales</taxon>
        <taxon>Aspergillaceae</taxon>
        <taxon>Penicillium</taxon>
    </lineage>
</organism>
<accession>A0A9W9FCP8</accession>
<feature type="compositionally biased region" description="Polar residues" evidence="1">
    <location>
        <begin position="1"/>
        <end position="21"/>
    </location>
</feature>
<reference evidence="2" key="1">
    <citation type="submission" date="2022-11" db="EMBL/GenBank/DDBJ databases">
        <authorList>
            <person name="Petersen C."/>
        </authorList>
    </citation>
    <scope>NUCLEOTIDE SEQUENCE</scope>
    <source>
        <strain evidence="2">IBT 30069</strain>
    </source>
</reference>
<name>A0A9W9FCP8_9EURO</name>
<protein>
    <recommendedName>
        <fullName evidence="4">Myb-like domain-containing protein</fullName>
    </recommendedName>
</protein>
<feature type="region of interest" description="Disordered" evidence="1">
    <location>
        <begin position="262"/>
        <end position="294"/>
    </location>
</feature>
<proteinExistence type="predicted"/>
<evidence type="ECO:0008006" key="4">
    <source>
        <dbReference type="Google" id="ProtNLM"/>
    </source>
</evidence>
<keyword evidence="3" id="KW-1185">Reference proteome</keyword>
<evidence type="ECO:0000256" key="1">
    <source>
        <dbReference type="SAM" id="MobiDB-lite"/>
    </source>
</evidence>
<dbReference type="OrthoDB" id="3439209at2759"/>
<feature type="compositionally biased region" description="Low complexity" evidence="1">
    <location>
        <begin position="262"/>
        <end position="289"/>
    </location>
</feature>
<reference evidence="2" key="2">
    <citation type="journal article" date="2023" name="IMA Fungus">
        <title>Comparative genomic study of the Penicillium genus elucidates a diverse pangenome and 15 lateral gene transfer events.</title>
        <authorList>
            <person name="Petersen C."/>
            <person name="Sorensen T."/>
            <person name="Nielsen M.R."/>
            <person name="Sondergaard T.E."/>
            <person name="Sorensen J.L."/>
            <person name="Fitzpatrick D.A."/>
            <person name="Frisvad J.C."/>
            <person name="Nielsen K.L."/>
        </authorList>
    </citation>
    <scope>NUCLEOTIDE SEQUENCE</scope>
    <source>
        <strain evidence="2">IBT 30069</strain>
    </source>
</reference>
<dbReference type="AlphaFoldDB" id="A0A9W9FCP8"/>
<comment type="caution">
    <text evidence="2">The sequence shown here is derived from an EMBL/GenBank/DDBJ whole genome shotgun (WGS) entry which is preliminary data.</text>
</comment>
<dbReference type="Proteomes" id="UP001149165">
    <property type="component" value="Unassembled WGS sequence"/>
</dbReference>
<evidence type="ECO:0000313" key="2">
    <source>
        <dbReference type="EMBL" id="KAJ5097654.1"/>
    </source>
</evidence>
<evidence type="ECO:0000313" key="3">
    <source>
        <dbReference type="Proteomes" id="UP001149165"/>
    </source>
</evidence>
<gene>
    <name evidence="2" type="ORF">N7456_008375</name>
</gene>
<dbReference type="EMBL" id="JAPQKH010000005">
    <property type="protein sequence ID" value="KAJ5097654.1"/>
    <property type="molecule type" value="Genomic_DNA"/>
</dbReference>